<gene>
    <name evidence="1" type="ORF">BK784_01830</name>
</gene>
<dbReference type="RefSeq" id="WP_088065516.1">
    <property type="nucleotide sequence ID" value="NZ_MOOV01000022.1"/>
</dbReference>
<protein>
    <submittedName>
        <fullName evidence="1">Uncharacterized protein</fullName>
    </submittedName>
</protein>
<evidence type="ECO:0000313" key="1">
    <source>
        <dbReference type="EMBL" id="OUC03757.1"/>
    </source>
</evidence>
<sequence>MLNKENGEIVNKIAIGHSPYTGFEIASGKLYIAAGDPPDWFNLYCLRLSNNPRLTIKETKISYKYNKDQESFDELEVIFNVGTADGIIPENLRVDLSKFGGSDSYEPQSLKPKEYIMDIKLPKFNRYGDYALIVEAKVGNGIYKTTIAICLREYIPNDIPAKFQLEDFNINMQEKDYYSGSAVMQSVMNFYGKELNQELINNMGEYLDELGIHGHHKWRTGSVRMLHSSTNIRSNTDGEILKKVNFE</sequence>
<accession>A0A9X6N9N5</accession>
<organism evidence="1 2">
    <name type="scientific">Bacillus thuringiensis subsp. medellin</name>
    <dbReference type="NCBI Taxonomy" id="79672"/>
    <lineage>
        <taxon>Bacteria</taxon>
        <taxon>Bacillati</taxon>
        <taxon>Bacillota</taxon>
        <taxon>Bacilli</taxon>
        <taxon>Bacillales</taxon>
        <taxon>Bacillaceae</taxon>
        <taxon>Bacillus</taxon>
        <taxon>Bacillus cereus group</taxon>
    </lineage>
</organism>
<name>A0A9X6N9N5_BACTV</name>
<reference evidence="1 2" key="1">
    <citation type="submission" date="2016-10" db="EMBL/GenBank/DDBJ databases">
        <title>Comparative genomics of Bacillus thuringiensis reveals a path to pathogens against multiple invertebrate hosts.</title>
        <authorList>
            <person name="Zheng J."/>
            <person name="Gao Q."/>
            <person name="Liu H."/>
            <person name="Peng D."/>
            <person name="Ruan L."/>
            <person name="Sun M."/>
        </authorList>
    </citation>
    <scope>NUCLEOTIDE SEQUENCE [LARGE SCALE GENOMIC DNA]</scope>
    <source>
        <strain evidence="1">T30001</strain>
    </source>
</reference>
<dbReference type="AlphaFoldDB" id="A0A9X6N9N5"/>
<proteinExistence type="predicted"/>
<comment type="caution">
    <text evidence="1">The sequence shown here is derived from an EMBL/GenBank/DDBJ whole genome shotgun (WGS) entry which is preliminary data.</text>
</comment>
<dbReference type="EMBL" id="MOOV01000022">
    <property type="protein sequence ID" value="OUC03757.1"/>
    <property type="molecule type" value="Genomic_DNA"/>
</dbReference>
<evidence type="ECO:0000313" key="2">
    <source>
        <dbReference type="Proteomes" id="UP000195160"/>
    </source>
</evidence>
<dbReference type="Proteomes" id="UP000195160">
    <property type="component" value="Unassembled WGS sequence"/>
</dbReference>